<keyword evidence="3" id="KW-0732">Signal</keyword>
<evidence type="ECO:0000256" key="3">
    <source>
        <dbReference type="ARBA" id="ARBA00022729"/>
    </source>
</evidence>
<reference evidence="5" key="1">
    <citation type="journal article" date="2019" name="Int. J. Syst. Evol. Microbiol.">
        <title>The Global Catalogue of Microorganisms (GCM) 10K type strain sequencing project: providing services to taxonomists for standard genome sequencing and annotation.</title>
        <authorList>
            <consortium name="The Broad Institute Genomics Platform"/>
            <consortium name="The Broad Institute Genome Sequencing Center for Infectious Disease"/>
            <person name="Wu L."/>
            <person name="Ma J."/>
        </authorList>
    </citation>
    <scope>NUCLEOTIDE SEQUENCE [LARGE SCALE GENOMIC DNA]</scope>
    <source>
        <strain evidence="5">KACC 12649</strain>
    </source>
</reference>
<protein>
    <recommendedName>
        <fullName evidence="2">Curli production assembly/transport component CsgE</fullName>
    </recommendedName>
</protein>
<sequence>MLLLTAFLTLAAAPAGDEVRPVAAATAARPQAPQPLNGVVTNSTVTLAGQAFYRQFCLAWHDKPLNEMFAIAIRERTSARRGNQVVVEHAGRVLFQGALPPFAAGLRQVSQQAVEVSYEAVVNAEVQRLLFSQDELAPDEI</sequence>
<dbReference type="RefSeq" id="WP_379781538.1">
    <property type="nucleotide sequence ID" value="NZ_JBHSMU010000008.1"/>
</dbReference>
<name>A0ABW0L1M1_9BURK</name>
<dbReference type="InterPro" id="IPR018900">
    <property type="entry name" value="Curli_CsgE"/>
</dbReference>
<accession>A0ABW0L1M1</accession>
<dbReference type="Pfam" id="PF10627">
    <property type="entry name" value="CsgE"/>
    <property type="match status" value="1"/>
</dbReference>
<evidence type="ECO:0000256" key="1">
    <source>
        <dbReference type="ARBA" id="ARBA00003989"/>
    </source>
</evidence>
<keyword evidence="5" id="KW-1185">Reference proteome</keyword>
<evidence type="ECO:0000313" key="5">
    <source>
        <dbReference type="Proteomes" id="UP001596050"/>
    </source>
</evidence>
<evidence type="ECO:0000256" key="2">
    <source>
        <dbReference type="ARBA" id="ARBA00014024"/>
    </source>
</evidence>
<dbReference type="Proteomes" id="UP001596050">
    <property type="component" value="Unassembled WGS sequence"/>
</dbReference>
<organism evidence="4 5">
    <name type="scientific">Massilia niabensis</name>
    <dbReference type="NCBI Taxonomy" id="544910"/>
    <lineage>
        <taxon>Bacteria</taxon>
        <taxon>Pseudomonadati</taxon>
        <taxon>Pseudomonadota</taxon>
        <taxon>Betaproteobacteria</taxon>
        <taxon>Burkholderiales</taxon>
        <taxon>Oxalobacteraceae</taxon>
        <taxon>Telluria group</taxon>
        <taxon>Massilia</taxon>
    </lineage>
</organism>
<proteinExistence type="predicted"/>
<evidence type="ECO:0000313" key="4">
    <source>
        <dbReference type="EMBL" id="MFC5459569.1"/>
    </source>
</evidence>
<gene>
    <name evidence="4" type="ORF">ACFPN5_07080</name>
</gene>
<comment type="function">
    <text evidence="1">May be involved in the biogenesis of curli organelles.</text>
</comment>
<comment type="caution">
    <text evidence="4">The sequence shown here is derived from an EMBL/GenBank/DDBJ whole genome shotgun (WGS) entry which is preliminary data.</text>
</comment>
<dbReference type="EMBL" id="JBHSMU010000008">
    <property type="protein sequence ID" value="MFC5459569.1"/>
    <property type="molecule type" value="Genomic_DNA"/>
</dbReference>